<organism evidence="1">
    <name type="scientific">termite gut metagenome</name>
    <dbReference type="NCBI Taxonomy" id="433724"/>
    <lineage>
        <taxon>unclassified sequences</taxon>
        <taxon>metagenomes</taxon>
        <taxon>organismal metagenomes</taxon>
    </lineage>
</organism>
<accession>S0DEW7</accession>
<evidence type="ECO:0000313" key="1">
    <source>
        <dbReference type="EMBL" id="CCO21923.1"/>
    </source>
</evidence>
<dbReference type="EMBL" id="HF548335">
    <property type="protein sequence ID" value="CCO21923.1"/>
    <property type="molecule type" value="Genomic_DNA"/>
</dbReference>
<gene>
    <name evidence="1" type="ORF">BN138_1111</name>
</gene>
<dbReference type="InterPro" id="IPR009097">
    <property type="entry name" value="Cyclic_Pdiesterase"/>
</dbReference>
<protein>
    <recommendedName>
        <fullName evidence="2">2'-5' RNA ligase family protein</fullName>
    </recommendedName>
</protein>
<dbReference type="Pfam" id="PF13563">
    <property type="entry name" value="2_5_RNA_ligase2"/>
    <property type="match status" value="1"/>
</dbReference>
<reference evidence="1" key="1">
    <citation type="submission" date="2012-10" db="EMBL/GenBank/DDBJ databases">
        <authorList>
            <person name="Sandrine L."/>
        </authorList>
    </citation>
    <scope>NUCLEOTIDE SEQUENCE</scope>
</reference>
<reference evidence="1" key="2">
    <citation type="journal article" date="2013" name="Biotechnol. Biofuels">
        <title>Mining for hemicellulases in the fungus-growing termite Pseudacanthotermes militaris using functional metagenomics.</title>
        <authorList>
            <person name="Bastien G."/>
            <person name="Arnal G."/>
            <person name="Bozonnet S."/>
            <person name="Laguerre S."/>
            <person name="Ferreira F."/>
            <person name="Faure R."/>
            <person name="Henrissat B."/>
            <person name="Lefevre F."/>
            <person name="Robe P."/>
            <person name="Bouchez O."/>
            <person name="Noirot C."/>
            <person name="Dumon C."/>
            <person name="O'Donohue M."/>
        </authorList>
    </citation>
    <scope>NUCLEOTIDE SEQUENCE</scope>
</reference>
<dbReference type="Gene3D" id="3.90.1140.10">
    <property type="entry name" value="Cyclic phosphodiesterase"/>
    <property type="match status" value="1"/>
</dbReference>
<dbReference type="SUPFAM" id="SSF55144">
    <property type="entry name" value="LigT-like"/>
    <property type="match status" value="1"/>
</dbReference>
<evidence type="ECO:0008006" key="2">
    <source>
        <dbReference type="Google" id="ProtNLM"/>
    </source>
</evidence>
<proteinExistence type="predicted"/>
<name>S0DEW7_9ZZZZ</name>
<sequence>MNETAPVAAPIIVTALIDDADFHHFDRLRRAHFPPKRNQLPAHLTMFHHLMPSLEHELKQRLSAETRGVPKPAARVGGLLPLGSGVAFRIDSPALEEIRGRLADAFGPLLTPQDAAGWRPHITVQNKVSAAQAKALLSELDADFTPRPIAIAGLASWWYRGGPWAPLSRHMFA</sequence>
<dbReference type="AlphaFoldDB" id="S0DEW7"/>